<evidence type="ECO:0000313" key="6">
    <source>
        <dbReference type="Proteomes" id="UP000185999"/>
    </source>
</evidence>
<dbReference type="GO" id="GO:0004364">
    <property type="term" value="F:glutathione transferase activity"/>
    <property type="evidence" value="ECO:0007669"/>
    <property type="project" value="UniProtKB-EC"/>
</dbReference>
<dbReference type="EMBL" id="FTOE01000008">
    <property type="protein sequence ID" value="SIS94630.1"/>
    <property type="molecule type" value="Genomic_DNA"/>
</dbReference>
<dbReference type="PROSITE" id="PS50405">
    <property type="entry name" value="GST_CTER"/>
    <property type="match status" value="1"/>
</dbReference>
<dbReference type="AlphaFoldDB" id="A0A1N7N8F8"/>
<dbReference type="Gene3D" id="3.40.30.10">
    <property type="entry name" value="Glutaredoxin"/>
    <property type="match status" value="1"/>
</dbReference>
<dbReference type="SFLD" id="SFLDG00358">
    <property type="entry name" value="Main_(cytGST)"/>
    <property type="match status" value="1"/>
</dbReference>
<proteinExistence type="predicted"/>
<feature type="domain" description="GST C-terminal" evidence="4">
    <location>
        <begin position="90"/>
        <end position="212"/>
    </location>
</feature>
<dbReference type="EC" id="2.5.1.18" evidence="1"/>
<gene>
    <name evidence="5" type="ORF">SAMN05421760_108131</name>
</gene>
<evidence type="ECO:0000256" key="2">
    <source>
        <dbReference type="ARBA" id="ARBA00022679"/>
    </source>
</evidence>
<evidence type="ECO:0000313" key="5">
    <source>
        <dbReference type="EMBL" id="SIS94630.1"/>
    </source>
</evidence>
<accession>A0A1N7N8F8</accession>
<dbReference type="PANTHER" id="PTHR43900:SF3">
    <property type="entry name" value="GLUTATHIONE S-TRANSFERASE RHO"/>
    <property type="match status" value="1"/>
</dbReference>
<dbReference type="SUPFAM" id="SSF47616">
    <property type="entry name" value="GST C-terminal domain-like"/>
    <property type="match status" value="1"/>
</dbReference>
<name>A0A1N7N8F8_9GAMM</name>
<dbReference type="PROSITE" id="PS50404">
    <property type="entry name" value="GST_NTER"/>
    <property type="match status" value="1"/>
</dbReference>
<dbReference type="Proteomes" id="UP000185999">
    <property type="component" value="Unassembled WGS sequence"/>
</dbReference>
<evidence type="ECO:0000259" key="4">
    <source>
        <dbReference type="PROSITE" id="PS50405"/>
    </source>
</evidence>
<evidence type="ECO:0000259" key="3">
    <source>
        <dbReference type="PROSITE" id="PS50404"/>
    </source>
</evidence>
<dbReference type="GO" id="GO:0005737">
    <property type="term" value="C:cytoplasm"/>
    <property type="evidence" value="ECO:0007669"/>
    <property type="project" value="TreeGrafter"/>
</dbReference>
<dbReference type="STRING" id="619304.SAMN05421760_108131"/>
<dbReference type="RefSeq" id="WP_054341119.1">
    <property type="nucleotide sequence ID" value="NZ_FTOE01000008.1"/>
</dbReference>
<protein>
    <recommendedName>
        <fullName evidence="1">glutathione transferase</fullName>
        <ecNumber evidence="1">2.5.1.18</ecNumber>
    </recommendedName>
</protein>
<keyword evidence="6" id="KW-1185">Reference proteome</keyword>
<dbReference type="Pfam" id="PF13410">
    <property type="entry name" value="GST_C_2"/>
    <property type="match status" value="1"/>
</dbReference>
<sequence length="212" mass="23762">MDMQVQIFGASFSTLVRSVMLCCEEKGVTYHIGMEIDGQEIKRKGVDHLALHPFGKMPVLAHGAHRLFETGPICRYIDACFEGPALQPSDLYQRALVDQWSQAISCYVDHTLVRQYLLEFAFPKGDKGEVRLDKVAEAEPEVISMLTLLEKQLGEQIFICGTDYSMADALLTPMLDYLAALPHADRLLPPDSLLTSYITRMRQRPSATAVLK</sequence>
<reference evidence="6" key="1">
    <citation type="submission" date="2017-01" db="EMBL/GenBank/DDBJ databases">
        <authorList>
            <person name="Varghese N."/>
            <person name="Submissions S."/>
        </authorList>
    </citation>
    <scope>NUCLEOTIDE SEQUENCE [LARGE SCALE GENOMIC DNA]</scope>
    <source>
        <strain evidence="6">DSM 22306</strain>
    </source>
</reference>
<evidence type="ECO:0000256" key="1">
    <source>
        <dbReference type="ARBA" id="ARBA00012452"/>
    </source>
</evidence>
<dbReference type="PANTHER" id="PTHR43900">
    <property type="entry name" value="GLUTATHIONE S-TRANSFERASE RHO"/>
    <property type="match status" value="1"/>
</dbReference>
<dbReference type="SUPFAM" id="SSF52833">
    <property type="entry name" value="Thioredoxin-like"/>
    <property type="match status" value="1"/>
</dbReference>
<dbReference type="InterPro" id="IPR036249">
    <property type="entry name" value="Thioredoxin-like_sf"/>
</dbReference>
<keyword evidence="2 5" id="KW-0808">Transferase</keyword>
<dbReference type="InterPro" id="IPR004045">
    <property type="entry name" value="Glutathione_S-Trfase_N"/>
</dbReference>
<organism evidence="5 6">
    <name type="scientific">Neptunomonas antarctica</name>
    <dbReference type="NCBI Taxonomy" id="619304"/>
    <lineage>
        <taxon>Bacteria</taxon>
        <taxon>Pseudomonadati</taxon>
        <taxon>Pseudomonadota</taxon>
        <taxon>Gammaproteobacteria</taxon>
        <taxon>Oceanospirillales</taxon>
        <taxon>Oceanospirillaceae</taxon>
        <taxon>Neptunomonas</taxon>
    </lineage>
</organism>
<dbReference type="InterPro" id="IPR010987">
    <property type="entry name" value="Glutathione-S-Trfase_C-like"/>
</dbReference>
<dbReference type="Gene3D" id="1.20.1050.10">
    <property type="match status" value="1"/>
</dbReference>
<dbReference type="Pfam" id="PF02798">
    <property type="entry name" value="GST_N"/>
    <property type="match status" value="1"/>
</dbReference>
<dbReference type="SFLD" id="SFLDS00019">
    <property type="entry name" value="Glutathione_Transferase_(cytos"/>
    <property type="match status" value="1"/>
</dbReference>
<dbReference type="GO" id="GO:0043295">
    <property type="term" value="F:glutathione binding"/>
    <property type="evidence" value="ECO:0007669"/>
    <property type="project" value="TreeGrafter"/>
</dbReference>
<dbReference type="OrthoDB" id="5740960at2"/>
<dbReference type="InterPro" id="IPR040079">
    <property type="entry name" value="Glutathione_S-Trfase"/>
</dbReference>
<feature type="domain" description="GST N-terminal" evidence="3">
    <location>
        <begin position="3"/>
        <end position="85"/>
    </location>
</feature>
<dbReference type="CDD" id="cd00299">
    <property type="entry name" value="GST_C_family"/>
    <property type="match status" value="1"/>
</dbReference>
<dbReference type="InterPro" id="IPR036282">
    <property type="entry name" value="Glutathione-S-Trfase_C_sf"/>
</dbReference>